<dbReference type="AlphaFoldDB" id="A0A1J4KVM5"/>
<evidence type="ECO:0000313" key="3">
    <source>
        <dbReference type="Proteomes" id="UP000179807"/>
    </source>
</evidence>
<comment type="caution">
    <text evidence="2">The sequence shown here is derived from an EMBL/GenBank/DDBJ whole genome shotgun (WGS) entry which is preliminary data.</text>
</comment>
<accession>A0A1J4KVM5</accession>
<dbReference type="GeneID" id="94832364"/>
<name>A0A1J4KVM5_9EUKA</name>
<proteinExistence type="predicted"/>
<evidence type="ECO:0000313" key="2">
    <source>
        <dbReference type="EMBL" id="OHT15287.1"/>
    </source>
</evidence>
<gene>
    <name evidence="2" type="ORF">TRFO_14188</name>
</gene>
<sequence>MDFSVIWENKEEIKINIWEHAANMKTLQRLCQQKETKYFVQSKTSYQNLVDFLNFNNMRNECNCTNNCKETMINERNVFDMKRLSEEFESNKIEEAVCEFLKSNEDYSKVISYLQIENEGNIEDNRILEEIISQNLLQIYQQFPKLLHKLSFSQLDRIFSSFSSNFLESKITENNEQSIIFDIIEYLYSSNRNQNLNENEKEKEKENVQKEKSQMFLLFQHVNFNLIDDERTFIFLKHLEQFEKNNFFLSNLVDKLHQRITSKDSEIEFMKNEYSSRIDFLEHELDNIKMQFLEIQQNISKHQQENEAQVKKHIQEHNKEHEKLINNIDQIDRDLNDKLKNYQTINDEMKQKNKEYEQNLENQLSQIQEQKREITRLKNLLKKRKYFNKKID</sequence>
<feature type="coiled-coil region" evidence="1">
    <location>
        <begin position="253"/>
        <end position="384"/>
    </location>
</feature>
<dbReference type="RefSeq" id="XP_068368423.1">
    <property type="nucleotide sequence ID" value="XM_068497660.1"/>
</dbReference>
<keyword evidence="3" id="KW-1185">Reference proteome</keyword>
<organism evidence="2 3">
    <name type="scientific">Tritrichomonas foetus</name>
    <dbReference type="NCBI Taxonomy" id="1144522"/>
    <lineage>
        <taxon>Eukaryota</taxon>
        <taxon>Metamonada</taxon>
        <taxon>Parabasalia</taxon>
        <taxon>Tritrichomonadida</taxon>
        <taxon>Tritrichomonadidae</taxon>
        <taxon>Tritrichomonas</taxon>
    </lineage>
</organism>
<dbReference type="VEuPathDB" id="TrichDB:TRFO_14188"/>
<protein>
    <submittedName>
        <fullName evidence="2">Uncharacterized protein</fullName>
    </submittedName>
</protein>
<keyword evidence="1" id="KW-0175">Coiled coil</keyword>
<dbReference type="EMBL" id="MLAK01000239">
    <property type="protein sequence ID" value="OHT15287.1"/>
    <property type="molecule type" value="Genomic_DNA"/>
</dbReference>
<evidence type="ECO:0000256" key="1">
    <source>
        <dbReference type="SAM" id="Coils"/>
    </source>
</evidence>
<reference evidence="2" key="1">
    <citation type="submission" date="2016-10" db="EMBL/GenBank/DDBJ databases">
        <authorList>
            <person name="Benchimol M."/>
            <person name="Almeida L.G."/>
            <person name="Vasconcelos A.T."/>
            <person name="Perreira-Neves A."/>
            <person name="Rosa I.A."/>
            <person name="Tasca T."/>
            <person name="Bogo M.R."/>
            <person name="de Souza W."/>
        </authorList>
    </citation>
    <scope>NUCLEOTIDE SEQUENCE [LARGE SCALE GENOMIC DNA]</scope>
    <source>
        <strain evidence="2">K</strain>
    </source>
</reference>
<dbReference type="Proteomes" id="UP000179807">
    <property type="component" value="Unassembled WGS sequence"/>
</dbReference>